<comment type="catalytic activity">
    <reaction evidence="8">
        <text>alpha-D-mannose 1-phosphate + GTP + H(+) = GDP-alpha-D-mannose + diphosphate</text>
        <dbReference type="Rhea" id="RHEA:15229"/>
        <dbReference type="ChEBI" id="CHEBI:15378"/>
        <dbReference type="ChEBI" id="CHEBI:33019"/>
        <dbReference type="ChEBI" id="CHEBI:37565"/>
        <dbReference type="ChEBI" id="CHEBI:57527"/>
        <dbReference type="ChEBI" id="CHEBI:58409"/>
        <dbReference type="EC" id="2.7.7.13"/>
    </reaction>
</comment>
<dbReference type="InParanoid" id="A0A0B2UIG8"/>
<dbReference type="EMBL" id="JOKQ01000012">
    <property type="protein sequence ID" value="KHN68837.1"/>
    <property type="molecule type" value="Genomic_DNA"/>
</dbReference>
<dbReference type="GeneID" id="26262573"/>
<sequence>MVHVEEKTKAVILVGGYGSRLRPLTYTVPKPLVPFANKPILRHQIEALVQAGVKEIILALNYYSELIIQEVRDYSEEFGITITYSKEQDPLGTAGPLALAKRHLDGCTFFVLNSDVICRFPLLEMLAFHHKHGKQGTILSTTVDDPNRYGAIVLEQNTASVKSFLEKPKNSPTNRINAGIYILESSVLDIIELKECSIEREIFPAMAVEKELQVFDLKGFWMDIGQPADYIKAQGLYLKHIQGSDAVEDLRCCISIENNVVIGKNVKMGRNVTIINSTVFDNVEIGDNVIIKDSIIGWCTKIGEDASVVGFSVLGYATMVQKSTTLESVKMPSDTSINSI</sequence>
<evidence type="ECO:0000256" key="4">
    <source>
        <dbReference type="ARBA" id="ARBA00022679"/>
    </source>
</evidence>
<dbReference type="SUPFAM" id="SSF53448">
    <property type="entry name" value="Nucleotide-diphospho-sugar transferases"/>
    <property type="match status" value="1"/>
</dbReference>
<dbReference type="OrthoDB" id="1733332at2759"/>
<dbReference type="STRING" id="1354746.A0A0B2UIG8"/>
<keyword evidence="12" id="KW-1185">Reference proteome</keyword>
<dbReference type="FunFam" id="3.90.550.10:FF:000013">
    <property type="entry name" value="mannose-1-phosphate guanyltransferase beta"/>
    <property type="match status" value="1"/>
</dbReference>
<proteinExistence type="inferred from homology"/>
<evidence type="ECO:0000256" key="2">
    <source>
        <dbReference type="ARBA" id="ARBA00007274"/>
    </source>
</evidence>
<dbReference type="GO" id="GO:0005525">
    <property type="term" value="F:GTP binding"/>
    <property type="evidence" value="ECO:0007669"/>
    <property type="project" value="UniProtKB-KW"/>
</dbReference>
<dbReference type="GO" id="GO:0000032">
    <property type="term" value="P:cell wall mannoprotein biosynthetic process"/>
    <property type="evidence" value="ECO:0007669"/>
    <property type="project" value="EnsemblFungi"/>
</dbReference>
<dbReference type="EC" id="2.7.7.13" evidence="3"/>
<comment type="pathway">
    <text evidence="1">Nucleotide-sugar biosynthesis; GDP-alpha-D-mannose biosynthesis; GDP-alpha-D-mannose from alpha-D-mannose 1-phosphate (GTP route): step 1/1.</text>
</comment>
<dbReference type="FunCoup" id="A0A0B2UIG8">
    <property type="interactions" value="81"/>
</dbReference>
<keyword evidence="4" id="KW-0808">Transferase</keyword>
<dbReference type="VEuPathDB" id="MicrosporidiaDB:M896_120560"/>
<dbReference type="Proteomes" id="UP000031056">
    <property type="component" value="Unassembled WGS sequence"/>
</dbReference>
<dbReference type="Gene3D" id="2.160.10.10">
    <property type="entry name" value="Hexapeptide repeat proteins"/>
    <property type="match status" value="1"/>
</dbReference>
<dbReference type="CDD" id="cd06425">
    <property type="entry name" value="M1P_guanylylT_B_like_N"/>
    <property type="match status" value="1"/>
</dbReference>
<accession>A0A0B2UIG8</accession>
<dbReference type="GO" id="GO:0004475">
    <property type="term" value="F:mannose-1-phosphate guanylyltransferase (GTP) activity"/>
    <property type="evidence" value="ECO:0007669"/>
    <property type="project" value="UniProtKB-EC"/>
</dbReference>
<protein>
    <recommendedName>
        <fullName evidence="3">mannose-1-phosphate guanylyltransferase</fullName>
        <ecNumber evidence="3">2.7.7.13</ecNumber>
    </recommendedName>
</protein>
<evidence type="ECO:0000256" key="6">
    <source>
        <dbReference type="ARBA" id="ARBA00023134"/>
    </source>
</evidence>
<evidence type="ECO:0000256" key="8">
    <source>
        <dbReference type="ARBA" id="ARBA00047343"/>
    </source>
</evidence>
<evidence type="ECO:0000256" key="3">
    <source>
        <dbReference type="ARBA" id="ARBA00012387"/>
    </source>
</evidence>
<evidence type="ECO:0000256" key="7">
    <source>
        <dbReference type="ARBA" id="ARBA00023306"/>
    </source>
</evidence>
<evidence type="ECO:0000259" key="10">
    <source>
        <dbReference type="Pfam" id="PF25087"/>
    </source>
</evidence>
<comment type="similarity">
    <text evidence="2">Belongs to the transferase hexapeptide repeat family.</text>
</comment>
<dbReference type="InterPro" id="IPR056729">
    <property type="entry name" value="GMPPB_C"/>
</dbReference>
<evidence type="ECO:0000313" key="11">
    <source>
        <dbReference type="EMBL" id="KHN68837.1"/>
    </source>
</evidence>
<dbReference type="GO" id="GO:0009298">
    <property type="term" value="P:GDP-mannose biosynthetic process"/>
    <property type="evidence" value="ECO:0007669"/>
    <property type="project" value="UniProtKB-UniPathway"/>
</dbReference>
<evidence type="ECO:0000256" key="5">
    <source>
        <dbReference type="ARBA" id="ARBA00022741"/>
    </source>
</evidence>
<evidence type="ECO:0000313" key="12">
    <source>
        <dbReference type="Proteomes" id="UP000031056"/>
    </source>
</evidence>
<dbReference type="Pfam" id="PF00483">
    <property type="entry name" value="NTP_transferase"/>
    <property type="match status" value="1"/>
</dbReference>
<evidence type="ECO:0000256" key="1">
    <source>
        <dbReference type="ARBA" id="ARBA00004823"/>
    </source>
</evidence>
<keyword evidence="6" id="KW-0342">GTP-binding</keyword>
<dbReference type="HOGENOM" id="CLU_029499_0_0_1"/>
<dbReference type="PANTHER" id="PTHR22572">
    <property type="entry name" value="SUGAR-1-PHOSPHATE GUANYL TRANSFERASE"/>
    <property type="match status" value="1"/>
</dbReference>
<keyword evidence="7" id="KW-0131">Cell cycle</keyword>
<name>A0A0B2UIG8_9MICR</name>
<dbReference type="InterPro" id="IPR050486">
    <property type="entry name" value="Mannose-1P_guanyltransferase"/>
</dbReference>
<dbReference type="UniPathway" id="UPA00126">
    <property type="reaction ID" value="UER00930"/>
</dbReference>
<reference evidence="11 12" key="1">
    <citation type="journal article" date="2014" name="MBio">
        <title>The Ordospora colligata genome; evolution of extreme reduction in microsporidia and host-to-parasite horizontal gene transfer.</title>
        <authorList>
            <person name="Pombert J.-F."/>
            <person name="Haag K.L."/>
            <person name="Beidas S."/>
            <person name="Ebert D."/>
            <person name="Keeling P.J."/>
        </authorList>
    </citation>
    <scope>NUCLEOTIDE SEQUENCE [LARGE SCALE GENOMIC DNA]</scope>
    <source>
        <strain evidence="11 12">OC4</strain>
    </source>
</reference>
<dbReference type="AlphaFoldDB" id="A0A0B2UIG8"/>
<dbReference type="InterPro" id="IPR045233">
    <property type="entry name" value="GMPPB_N"/>
</dbReference>
<dbReference type="InterPro" id="IPR029044">
    <property type="entry name" value="Nucleotide-diphossugar_trans"/>
</dbReference>
<comment type="caution">
    <text evidence="11">The sequence shown here is derived from an EMBL/GenBank/DDBJ whole genome shotgun (WGS) entry which is preliminary data.</text>
</comment>
<gene>
    <name evidence="11" type="ORF">M896_120560</name>
</gene>
<dbReference type="Gene3D" id="3.90.550.10">
    <property type="entry name" value="Spore Coat Polysaccharide Biosynthesis Protein SpsA, Chain A"/>
    <property type="match status" value="1"/>
</dbReference>
<feature type="domain" description="Nucleotidyl transferase" evidence="9">
    <location>
        <begin position="9"/>
        <end position="238"/>
    </location>
</feature>
<dbReference type="RefSeq" id="XP_014562879.1">
    <property type="nucleotide sequence ID" value="XM_014707393.1"/>
</dbReference>
<organism evidence="11 12">
    <name type="scientific">Ordospora colligata OC4</name>
    <dbReference type="NCBI Taxonomy" id="1354746"/>
    <lineage>
        <taxon>Eukaryota</taxon>
        <taxon>Fungi</taxon>
        <taxon>Fungi incertae sedis</taxon>
        <taxon>Microsporidia</taxon>
        <taxon>Ordosporidae</taxon>
        <taxon>Ordospora</taxon>
    </lineage>
</organism>
<dbReference type="InterPro" id="IPR005835">
    <property type="entry name" value="NTP_transferase_dom"/>
</dbReference>
<feature type="domain" description="Mannose-1-phosphate guanyltransferase C-terminal" evidence="10">
    <location>
        <begin position="255"/>
        <end position="331"/>
    </location>
</feature>
<keyword evidence="5" id="KW-0547">Nucleotide-binding</keyword>
<dbReference type="Pfam" id="PF25087">
    <property type="entry name" value="GMPPB_C"/>
    <property type="match status" value="1"/>
</dbReference>
<evidence type="ECO:0000259" key="9">
    <source>
        <dbReference type="Pfam" id="PF00483"/>
    </source>
</evidence>